<sequence>MLRYPLGRIRGKKNAPLREGTVPLPINSLGEPSKVIILKDAGIKPLPKPSGGHVKQKQVGDTSVRDKPDGASKGIKPSEAEILRAIAEENNVLGPEEVNRQIEGLKPGQGGSRGGRVVLPKDEFDTRASILHDGFTTAQLLGYLDRGMETPFDRMFQELAETEQDEKGAVHRVSRSSWTPGIRPVPQGSSNAAQRPHLPKKMGVVDKILRVNWKIDVLEEIESPGELEISGVQRWQLRLLVAGEPSKLDQIRNHRRVTISVNQSSRIIKIMAPKDSAEYAVEDIEAALQACHSLTVDFAPFKPLSNSVNKGPQQLFTDEDLALASDLSGAFLRRSDTGGPRVFVSGLDAAQAEDGRRVLLSMLDLPTRNEGKILTTSATKKPGILSPHGRKRALAYRDQRKSLARWSFPVPRSSVQESTEVPKDASSSRPGQVRKEVAKWLQQPSPSQSVWADVTPPAVVPIPASTSISTASTTTSEPSTPETLTPDAPIAEAPLQVASTLETTMPKTPTPATTPETSTPEASEFNPSRSPYNWSPIPHISTTATLGHILHRLPSSASTRILAPTPLSTLLSGPRTHTFSPHTPSLPSLLASLSASPTATTPINTGARLSFRFVANPWSSTTTNAATAPVGLKALTAIPELHITFAIPAGAAQDRARLESVALVLGETYRDVAMPDRAVDVRFARHEVLFAAGAEREDGPFGGLVREIGVVVRGQGRLRASSSVRVEVPRWTVTGAGAGEEGRSGSGKSEKGKGREERVREWMGREVVAVEYLWQGVEWRESVEMRVEGQRLRYVAVEGGKLGGRRGEIRLGLGEDAKEEGAVREFVGAAFRLAERAGGSISDDLGKAGGEGDEGSSE</sequence>
<protein>
    <recommendedName>
        <fullName evidence="7">Mediator complex subunit 17</fullName>
    </recommendedName>
</protein>
<dbReference type="PANTHER" id="PTHR37919:SF2">
    <property type="entry name" value="EXPERA DOMAIN-CONTAINING PROTEIN"/>
    <property type="match status" value="1"/>
</dbReference>
<feature type="region of interest" description="Disordered" evidence="1">
    <location>
        <begin position="411"/>
        <end position="436"/>
    </location>
</feature>
<organism evidence="5 6">
    <name type="scientific">Coniosporium apollinis</name>
    <dbReference type="NCBI Taxonomy" id="61459"/>
    <lineage>
        <taxon>Eukaryota</taxon>
        <taxon>Fungi</taxon>
        <taxon>Dikarya</taxon>
        <taxon>Ascomycota</taxon>
        <taxon>Pezizomycotina</taxon>
        <taxon>Dothideomycetes</taxon>
        <taxon>Dothideomycetes incertae sedis</taxon>
        <taxon>Coniosporium</taxon>
    </lineage>
</organism>
<evidence type="ECO:0000259" key="2">
    <source>
        <dbReference type="Pfam" id="PF14611"/>
    </source>
</evidence>
<dbReference type="Pfam" id="PF20776">
    <property type="entry name" value="SLS1_N"/>
    <property type="match status" value="1"/>
</dbReference>
<evidence type="ECO:0000259" key="3">
    <source>
        <dbReference type="Pfam" id="PF20776"/>
    </source>
</evidence>
<dbReference type="Proteomes" id="UP001172684">
    <property type="component" value="Unassembled WGS sequence"/>
</dbReference>
<evidence type="ECO:0000313" key="6">
    <source>
        <dbReference type="Proteomes" id="UP001172684"/>
    </source>
</evidence>
<evidence type="ECO:0000313" key="5">
    <source>
        <dbReference type="EMBL" id="KAJ9659378.1"/>
    </source>
</evidence>
<feature type="compositionally biased region" description="Polar residues" evidence="1">
    <location>
        <begin position="413"/>
        <end position="430"/>
    </location>
</feature>
<feature type="compositionally biased region" description="Low complexity" evidence="1">
    <location>
        <begin position="503"/>
        <end position="524"/>
    </location>
</feature>
<accession>A0ABQ9NJ39</accession>
<dbReference type="EMBL" id="JAPDRL010000076">
    <property type="protein sequence ID" value="KAJ9659378.1"/>
    <property type="molecule type" value="Genomic_DNA"/>
</dbReference>
<keyword evidence="6" id="KW-1185">Reference proteome</keyword>
<feature type="region of interest" description="Disordered" evidence="1">
    <location>
        <begin position="46"/>
        <end position="75"/>
    </location>
</feature>
<feature type="domain" description="SLS1 N-terminal" evidence="3">
    <location>
        <begin position="93"/>
        <end position="217"/>
    </location>
</feature>
<dbReference type="InterPro" id="IPR032741">
    <property type="entry name" value="Sls1_KH-1"/>
</dbReference>
<dbReference type="InterPro" id="IPR048400">
    <property type="entry name" value="SLS1_N"/>
</dbReference>
<evidence type="ECO:0000256" key="1">
    <source>
        <dbReference type="SAM" id="MobiDB-lite"/>
    </source>
</evidence>
<dbReference type="Pfam" id="PF14611">
    <property type="entry name" value="KH_SLS1_1"/>
    <property type="match status" value="1"/>
</dbReference>
<feature type="region of interest" description="Disordered" evidence="1">
    <location>
        <begin position="163"/>
        <end position="197"/>
    </location>
</feature>
<feature type="compositionally biased region" description="Basic and acidic residues" evidence="1">
    <location>
        <begin position="740"/>
        <end position="757"/>
    </location>
</feature>
<evidence type="ECO:0008006" key="7">
    <source>
        <dbReference type="Google" id="ProtNLM"/>
    </source>
</evidence>
<comment type="caution">
    <text evidence="5">The sequence shown here is derived from an EMBL/GenBank/DDBJ whole genome shotgun (WGS) entry which is preliminary data.</text>
</comment>
<reference evidence="5" key="1">
    <citation type="submission" date="2022-10" db="EMBL/GenBank/DDBJ databases">
        <title>Culturing micro-colonial fungi from biological soil crusts in the Mojave desert and describing Neophaeococcomyces mojavensis, and introducing the new genera and species Taxawa tesnikishii.</title>
        <authorList>
            <person name="Kurbessoian T."/>
            <person name="Stajich J.E."/>
        </authorList>
    </citation>
    <scope>NUCLEOTIDE SEQUENCE</scope>
    <source>
        <strain evidence="5">TK_1</strain>
    </source>
</reference>
<proteinExistence type="predicted"/>
<feature type="domain" description="SLS1 C-terminal" evidence="4">
    <location>
        <begin position="393"/>
        <end position="833"/>
    </location>
</feature>
<feature type="domain" description="SLS1 first KH" evidence="2">
    <location>
        <begin position="224"/>
        <end position="290"/>
    </location>
</feature>
<feature type="region of interest" description="Disordered" evidence="1">
    <location>
        <begin position="735"/>
        <end position="757"/>
    </location>
</feature>
<feature type="region of interest" description="Disordered" evidence="1">
    <location>
        <begin position="466"/>
        <end position="490"/>
    </location>
</feature>
<dbReference type="PANTHER" id="PTHR37919">
    <property type="entry name" value="PROTEIN CBG05606"/>
    <property type="match status" value="1"/>
</dbReference>
<feature type="region of interest" description="Disordered" evidence="1">
    <location>
        <begin position="503"/>
        <end position="531"/>
    </location>
</feature>
<evidence type="ECO:0000259" key="4">
    <source>
        <dbReference type="Pfam" id="PF20778"/>
    </source>
</evidence>
<dbReference type="Pfam" id="PF20778">
    <property type="entry name" value="SLS1_C"/>
    <property type="match status" value="1"/>
</dbReference>
<dbReference type="InterPro" id="IPR048401">
    <property type="entry name" value="SLS1_C"/>
</dbReference>
<name>A0ABQ9NJ39_9PEZI</name>
<gene>
    <name evidence="5" type="ORF">H2201_007403</name>
</gene>
<feature type="compositionally biased region" description="Basic and acidic residues" evidence="1">
    <location>
        <begin position="63"/>
        <end position="75"/>
    </location>
</feature>
<feature type="compositionally biased region" description="Low complexity" evidence="1">
    <location>
        <begin position="466"/>
        <end position="486"/>
    </location>
</feature>